<sequence length="353" mass="39593">MHALSQDCFTTISVPSVEKLRVFHSIPHGVDNPPRLLFLHGYSFFTDLYATLLNELCSHFEVLAFDSPGTGGSGPIFDGDYTLNTLVEVTLELLTVNQLKWVPRAASVLYKANMKYDPDRMLDSQSGEDKQLAESLAESLALSTDRKKFTIVGHSMGAFLAAELTAACWNCVEAVYLVAPAGIKCELRNFWSDLCGRPLGIFRKAYAKLRHKQTIERWVAIQRDSLAQGRSVTHAEQMQKDFSEAYLANSKAAVSRFCCLVDFPWSGGHDVFRELESIIEKKGLNAYCYLMEQDEVIPYKDVSAFFRDIMPNCNLHTVSAANHDWVNDHPHLLVHNILNDRAHSDAVTSSVEI</sequence>
<comment type="similarity">
    <text evidence="1">Belongs to the peptidase S33 family. ABHD4/ABHD5 subfamily.</text>
</comment>
<dbReference type="FunFam" id="3.40.50.1820:FF:001100">
    <property type="entry name" value="ENC6 protein"/>
    <property type="match status" value="1"/>
</dbReference>
<dbReference type="OrthoDB" id="10249433at2759"/>
<dbReference type="SUPFAM" id="SSF53474">
    <property type="entry name" value="alpha/beta-Hydrolases"/>
    <property type="match status" value="1"/>
</dbReference>
<protein>
    <submittedName>
        <fullName evidence="3">ENC6/alpha/beta hydrolase fold family protein</fullName>
    </submittedName>
</protein>
<dbReference type="Gene3D" id="3.40.50.1820">
    <property type="entry name" value="alpha/beta hydrolase"/>
    <property type="match status" value="1"/>
</dbReference>
<evidence type="ECO:0000259" key="2">
    <source>
        <dbReference type="Pfam" id="PF12697"/>
    </source>
</evidence>
<dbReference type="PANTHER" id="PTHR42886:SF29">
    <property type="entry name" value="PUMMELIG, ISOFORM A"/>
    <property type="match status" value="1"/>
</dbReference>
<evidence type="ECO:0000313" key="4">
    <source>
        <dbReference type="Proteomes" id="UP000070089"/>
    </source>
</evidence>
<dbReference type="VEuPathDB" id="GiardiaDB:QR46_1848"/>
<evidence type="ECO:0000256" key="1">
    <source>
        <dbReference type="ARBA" id="ARBA00038097"/>
    </source>
</evidence>
<organism evidence="3 4">
    <name type="scientific">Giardia duodenalis assemblage B</name>
    <dbReference type="NCBI Taxonomy" id="1394984"/>
    <lineage>
        <taxon>Eukaryota</taxon>
        <taxon>Metamonada</taxon>
        <taxon>Diplomonadida</taxon>
        <taxon>Hexamitidae</taxon>
        <taxon>Giardiinae</taxon>
        <taxon>Giardia</taxon>
    </lineage>
</organism>
<dbReference type="InterPro" id="IPR029058">
    <property type="entry name" value="AB_hydrolase_fold"/>
</dbReference>
<evidence type="ECO:0000313" key="3">
    <source>
        <dbReference type="EMBL" id="KWX14151.1"/>
    </source>
</evidence>
<name>A0A132NVN6_GIAIN</name>
<feature type="domain" description="AB hydrolase-1" evidence="2">
    <location>
        <begin position="36"/>
        <end position="334"/>
    </location>
</feature>
<proteinExistence type="inferred from homology"/>
<dbReference type="EMBL" id="JXTI01000042">
    <property type="protein sequence ID" value="KWX14151.1"/>
    <property type="molecule type" value="Genomic_DNA"/>
</dbReference>
<dbReference type="Proteomes" id="UP000070089">
    <property type="component" value="Unassembled WGS sequence"/>
</dbReference>
<reference evidence="3 4" key="1">
    <citation type="journal article" date="2015" name="Mol. Biochem. Parasitol.">
        <title>Identification of polymorphic genes for use in assemblage B genotyping assays through comparative genomics of multiple assemblage B Giardia duodenalis isolates.</title>
        <authorList>
            <person name="Wielinga C."/>
            <person name="Thompson R.C."/>
            <person name="Monis P."/>
            <person name="Ryan U."/>
        </authorList>
    </citation>
    <scope>NUCLEOTIDE SEQUENCE [LARGE SCALE GENOMIC DNA]</scope>
    <source>
        <strain evidence="3 4">BAH15c1</strain>
    </source>
</reference>
<dbReference type="InterPro" id="IPR000073">
    <property type="entry name" value="AB_hydrolase_1"/>
</dbReference>
<dbReference type="PANTHER" id="PTHR42886">
    <property type="entry name" value="RE40534P-RELATED"/>
    <property type="match status" value="1"/>
</dbReference>
<keyword evidence="3" id="KW-0378">Hydrolase</keyword>
<accession>A0A132NVN6</accession>
<dbReference type="AlphaFoldDB" id="A0A132NVN6"/>
<dbReference type="Pfam" id="PF12697">
    <property type="entry name" value="Abhydrolase_6"/>
    <property type="match status" value="1"/>
</dbReference>
<dbReference type="GO" id="GO:0016787">
    <property type="term" value="F:hydrolase activity"/>
    <property type="evidence" value="ECO:0007669"/>
    <property type="project" value="UniProtKB-KW"/>
</dbReference>
<gene>
    <name evidence="3" type="ORF">QR46_1848</name>
</gene>
<comment type="caution">
    <text evidence="3">The sequence shown here is derived from an EMBL/GenBank/DDBJ whole genome shotgun (WGS) entry which is preliminary data.</text>
</comment>